<accession>A0A238H2M7</accession>
<protein>
    <submittedName>
        <fullName evidence="1">Uncharacterized protein</fullName>
    </submittedName>
</protein>
<dbReference type="AlphaFoldDB" id="A0A238H2M7"/>
<evidence type="ECO:0000313" key="1">
    <source>
        <dbReference type="EMBL" id="SMF99506.1"/>
    </source>
</evidence>
<proteinExistence type="predicted"/>
<gene>
    <name evidence="1" type="ORF">BSIN_2524</name>
</gene>
<reference evidence="1 2" key="1">
    <citation type="submission" date="2017-04" db="EMBL/GenBank/DDBJ databases">
        <authorList>
            <person name="Afonso C.L."/>
            <person name="Miller P.J."/>
            <person name="Scott M.A."/>
            <person name="Spackman E."/>
            <person name="Goraichik I."/>
            <person name="Dimitrov K.M."/>
            <person name="Suarez D.L."/>
            <person name="Swayne D.E."/>
        </authorList>
    </citation>
    <scope>NUCLEOTIDE SEQUENCE [LARGE SCALE GENOMIC DNA]</scope>
    <source>
        <strain evidence="1">LMG 28154</strain>
    </source>
</reference>
<dbReference type="Proteomes" id="UP000198460">
    <property type="component" value="Unassembled WGS sequence"/>
</dbReference>
<name>A0A238H2M7_9BURK</name>
<dbReference type="EMBL" id="FXAN01000041">
    <property type="protein sequence ID" value="SMF99506.1"/>
    <property type="molecule type" value="Genomic_DNA"/>
</dbReference>
<evidence type="ECO:0000313" key="2">
    <source>
        <dbReference type="Proteomes" id="UP000198460"/>
    </source>
</evidence>
<sequence>MSEPLFHYSKKNECECFGAEMAGALPAARASRLRPRSRCGGAPNTIFRFNNLETR</sequence>
<organism evidence="1 2">
    <name type="scientific">Burkholderia singularis</name>
    <dbReference type="NCBI Taxonomy" id="1503053"/>
    <lineage>
        <taxon>Bacteria</taxon>
        <taxon>Pseudomonadati</taxon>
        <taxon>Pseudomonadota</taxon>
        <taxon>Betaproteobacteria</taxon>
        <taxon>Burkholderiales</taxon>
        <taxon>Burkholderiaceae</taxon>
        <taxon>Burkholderia</taxon>
        <taxon>pseudomallei group</taxon>
    </lineage>
</organism>